<reference evidence="2 3" key="1">
    <citation type="submission" date="2021-03" db="EMBL/GenBank/DDBJ databases">
        <title>Sequencing the genomes of 1000 actinobacteria strains.</title>
        <authorList>
            <person name="Klenk H.-P."/>
        </authorList>
    </citation>
    <scope>NUCLEOTIDE SEQUENCE [LARGE SCALE GENOMIC DNA]</scope>
    <source>
        <strain evidence="2 3">DSM 45510</strain>
    </source>
</reference>
<sequence>MGFREELREPWGLLLAGTSAGVAWAVQLPSVAAAGVGIAVLLARAAIAGFDRPETPETALTGEEAAYYDRAERARESFGAIGASLPPGPLAEQIAGMKPMVAETASSLRRLAERSSTTRDALDRIDTGELAAEERRLRKRGTDEATLRALSAVRTQRDVAKRLTDLRAKLLGELHAGTLDLESLVTRAVELSATADPAPAAGTSLDGLAEQLEAIRRGVVEADEAARRVLDS</sequence>
<keyword evidence="1" id="KW-1133">Transmembrane helix</keyword>
<accession>A0ABS4PJI3</accession>
<keyword evidence="1" id="KW-0472">Membrane</keyword>
<gene>
    <name evidence="2" type="ORF">JOM49_001109</name>
</gene>
<keyword evidence="1" id="KW-0812">Transmembrane</keyword>
<evidence type="ECO:0000313" key="2">
    <source>
        <dbReference type="EMBL" id="MBP2179583.1"/>
    </source>
</evidence>
<feature type="transmembrane region" description="Helical" evidence="1">
    <location>
        <begin position="20"/>
        <end position="43"/>
    </location>
</feature>
<evidence type="ECO:0000256" key="1">
    <source>
        <dbReference type="SAM" id="Phobius"/>
    </source>
</evidence>
<evidence type="ECO:0000313" key="3">
    <source>
        <dbReference type="Proteomes" id="UP000741013"/>
    </source>
</evidence>
<organism evidence="2 3">
    <name type="scientific">Amycolatopsis magusensis</name>
    <dbReference type="NCBI Taxonomy" id="882444"/>
    <lineage>
        <taxon>Bacteria</taxon>
        <taxon>Bacillati</taxon>
        <taxon>Actinomycetota</taxon>
        <taxon>Actinomycetes</taxon>
        <taxon>Pseudonocardiales</taxon>
        <taxon>Pseudonocardiaceae</taxon>
        <taxon>Amycolatopsis</taxon>
    </lineage>
</organism>
<name>A0ABS4PJI3_9PSEU</name>
<dbReference type="Proteomes" id="UP000741013">
    <property type="component" value="Unassembled WGS sequence"/>
</dbReference>
<keyword evidence="3" id="KW-1185">Reference proteome</keyword>
<dbReference type="RefSeq" id="WP_209663284.1">
    <property type="nucleotide sequence ID" value="NZ_JAGGMS010000001.1"/>
</dbReference>
<proteinExistence type="predicted"/>
<dbReference type="EMBL" id="JAGGMS010000001">
    <property type="protein sequence ID" value="MBP2179583.1"/>
    <property type="molecule type" value="Genomic_DNA"/>
</dbReference>
<comment type="caution">
    <text evidence="2">The sequence shown here is derived from an EMBL/GenBank/DDBJ whole genome shotgun (WGS) entry which is preliminary data.</text>
</comment>
<protein>
    <submittedName>
        <fullName evidence="2">Uncharacterized protein</fullName>
    </submittedName>
</protein>